<dbReference type="STRING" id="436010.A0A166GMH7"/>
<evidence type="ECO:0000313" key="4">
    <source>
        <dbReference type="EMBL" id="KZP17986.1"/>
    </source>
</evidence>
<evidence type="ECO:0000313" key="5">
    <source>
        <dbReference type="Proteomes" id="UP000076532"/>
    </source>
</evidence>
<comment type="similarity">
    <text evidence="1">Belongs to the small heat shock protein (HSP20) family.</text>
</comment>
<accession>A0A166GMH7</accession>
<sequence>MTLSRQLFNDMYPLFRLLEEPLNRQAAFHAHPSRRSVYDDPFSHPSNTLRPTLDVTEQGNDYIVEAELPGVKKENLEVRIGDSGR</sequence>
<name>A0A166GMH7_9AGAM</name>
<protein>
    <recommendedName>
        <fullName evidence="3">SHSP domain-containing protein</fullName>
    </recommendedName>
</protein>
<gene>
    <name evidence="4" type="ORF">FIBSPDRAFT_864384</name>
</gene>
<feature type="domain" description="SHSP" evidence="3">
    <location>
        <begin position="44"/>
        <end position="85"/>
    </location>
</feature>
<feature type="region of interest" description="Disordered" evidence="2">
    <location>
        <begin position="33"/>
        <end position="53"/>
    </location>
</feature>
<evidence type="ECO:0000256" key="1">
    <source>
        <dbReference type="PROSITE-ProRule" id="PRU00285"/>
    </source>
</evidence>
<proteinExistence type="inferred from homology"/>
<dbReference type="SUPFAM" id="SSF49764">
    <property type="entry name" value="HSP20-like chaperones"/>
    <property type="match status" value="1"/>
</dbReference>
<evidence type="ECO:0000259" key="3">
    <source>
        <dbReference type="PROSITE" id="PS01031"/>
    </source>
</evidence>
<dbReference type="InterPro" id="IPR008978">
    <property type="entry name" value="HSP20-like_chaperone"/>
</dbReference>
<dbReference type="EMBL" id="KV417577">
    <property type="protein sequence ID" value="KZP17986.1"/>
    <property type="molecule type" value="Genomic_DNA"/>
</dbReference>
<organism evidence="4 5">
    <name type="scientific">Athelia psychrophila</name>
    <dbReference type="NCBI Taxonomy" id="1759441"/>
    <lineage>
        <taxon>Eukaryota</taxon>
        <taxon>Fungi</taxon>
        <taxon>Dikarya</taxon>
        <taxon>Basidiomycota</taxon>
        <taxon>Agaricomycotina</taxon>
        <taxon>Agaricomycetes</taxon>
        <taxon>Agaricomycetidae</taxon>
        <taxon>Atheliales</taxon>
        <taxon>Atheliaceae</taxon>
        <taxon>Athelia</taxon>
    </lineage>
</organism>
<dbReference type="PROSITE" id="PS01031">
    <property type="entry name" value="SHSP"/>
    <property type="match status" value="1"/>
</dbReference>
<reference evidence="4 5" key="1">
    <citation type="journal article" date="2016" name="Mol. Biol. Evol.">
        <title>Comparative Genomics of Early-Diverging Mushroom-Forming Fungi Provides Insights into the Origins of Lignocellulose Decay Capabilities.</title>
        <authorList>
            <person name="Nagy L.G."/>
            <person name="Riley R."/>
            <person name="Tritt A."/>
            <person name="Adam C."/>
            <person name="Daum C."/>
            <person name="Floudas D."/>
            <person name="Sun H."/>
            <person name="Yadav J.S."/>
            <person name="Pangilinan J."/>
            <person name="Larsson K.H."/>
            <person name="Matsuura K."/>
            <person name="Barry K."/>
            <person name="Labutti K."/>
            <person name="Kuo R."/>
            <person name="Ohm R.A."/>
            <person name="Bhattacharya S.S."/>
            <person name="Shirouzu T."/>
            <person name="Yoshinaga Y."/>
            <person name="Martin F.M."/>
            <person name="Grigoriev I.V."/>
            <person name="Hibbett D.S."/>
        </authorList>
    </citation>
    <scope>NUCLEOTIDE SEQUENCE [LARGE SCALE GENOMIC DNA]</scope>
    <source>
        <strain evidence="4 5">CBS 109695</strain>
    </source>
</reference>
<dbReference type="Proteomes" id="UP000076532">
    <property type="component" value="Unassembled WGS sequence"/>
</dbReference>
<dbReference type="InterPro" id="IPR002068">
    <property type="entry name" value="A-crystallin/Hsp20_dom"/>
</dbReference>
<feature type="compositionally biased region" description="Polar residues" evidence="2">
    <location>
        <begin position="44"/>
        <end position="53"/>
    </location>
</feature>
<evidence type="ECO:0000256" key="2">
    <source>
        <dbReference type="SAM" id="MobiDB-lite"/>
    </source>
</evidence>
<feature type="non-terminal residue" evidence="4">
    <location>
        <position position="85"/>
    </location>
</feature>
<dbReference type="AlphaFoldDB" id="A0A166GMH7"/>
<keyword evidence="5" id="KW-1185">Reference proteome</keyword>
<dbReference type="Gene3D" id="2.60.40.790">
    <property type="match status" value="1"/>
</dbReference>
<dbReference type="OrthoDB" id="1431247at2759"/>